<keyword evidence="3" id="KW-1185">Reference proteome</keyword>
<dbReference type="InterPro" id="IPR028103">
    <property type="entry name" value="Spatacsin"/>
</dbReference>
<dbReference type="AlphaFoldDB" id="A0A392N4G3"/>
<evidence type="ECO:0000313" key="2">
    <source>
        <dbReference type="EMBL" id="MCH94710.1"/>
    </source>
</evidence>
<dbReference type="EMBL" id="LXQA010027968">
    <property type="protein sequence ID" value="MCH94710.1"/>
    <property type="molecule type" value="Genomic_DNA"/>
</dbReference>
<comment type="caution">
    <text evidence="2">The sequence shown here is derived from an EMBL/GenBank/DDBJ whole genome shotgun (WGS) entry which is preliminary data.</text>
</comment>
<proteinExistence type="predicted"/>
<name>A0A392N4G3_9FABA</name>
<dbReference type="Proteomes" id="UP000265520">
    <property type="component" value="Unassembled WGS sequence"/>
</dbReference>
<dbReference type="PANTHER" id="PTHR13650">
    <property type="entry name" value="SPATACSIN"/>
    <property type="match status" value="1"/>
</dbReference>
<feature type="domain" description="Spatacsin C-terminal" evidence="1">
    <location>
        <begin position="1"/>
        <end position="116"/>
    </location>
</feature>
<gene>
    <name evidence="2" type="ORF">A2U01_0015675</name>
</gene>
<dbReference type="GO" id="GO:0005737">
    <property type="term" value="C:cytoplasm"/>
    <property type="evidence" value="ECO:0007669"/>
    <property type="project" value="TreeGrafter"/>
</dbReference>
<feature type="non-terminal residue" evidence="2">
    <location>
        <position position="1"/>
    </location>
</feature>
<dbReference type="PANTHER" id="PTHR13650:SF0">
    <property type="entry name" value="SPATACSIN"/>
    <property type="match status" value="1"/>
</dbReference>
<sequence>VELLILSHHFYKSSACLDGVDVLVALAATRVDAYVLEGDFPCLARLITGVGNFYALNFILGILIENGQLDLLLQKYSAAADTNTGTADAVRGFRMAVLTSLKHFNPNDLDAFALVCIF</sequence>
<dbReference type="Pfam" id="PF14649">
    <property type="entry name" value="Spatacsin_C"/>
    <property type="match status" value="1"/>
</dbReference>
<dbReference type="InterPro" id="IPR028107">
    <property type="entry name" value="Spatacsin_C_dom"/>
</dbReference>
<organism evidence="2 3">
    <name type="scientific">Trifolium medium</name>
    <dbReference type="NCBI Taxonomy" id="97028"/>
    <lineage>
        <taxon>Eukaryota</taxon>
        <taxon>Viridiplantae</taxon>
        <taxon>Streptophyta</taxon>
        <taxon>Embryophyta</taxon>
        <taxon>Tracheophyta</taxon>
        <taxon>Spermatophyta</taxon>
        <taxon>Magnoliopsida</taxon>
        <taxon>eudicotyledons</taxon>
        <taxon>Gunneridae</taxon>
        <taxon>Pentapetalae</taxon>
        <taxon>rosids</taxon>
        <taxon>fabids</taxon>
        <taxon>Fabales</taxon>
        <taxon>Fabaceae</taxon>
        <taxon>Papilionoideae</taxon>
        <taxon>50 kb inversion clade</taxon>
        <taxon>NPAAA clade</taxon>
        <taxon>Hologalegina</taxon>
        <taxon>IRL clade</taxon>
        <taxon>Trifolieae</taxon>
        <taxon>Trifolium</taxon>
    </lineage>
</organism>
<protein>
    <recommendedName>
        <fullName evidence="1">Spatacsin C-terminal domain-containing protein</fullName>
    </recommendedName>
</protein>
<feature type="non-terminal residue" evidence="2">
    <location>
        <position position="118"/>
    </location>
</feature>
<evidence type="ECO:0000259" key="1">
    <source>
        <dbReference type="Pfam" id="PF14649"/>
    </source>
</evidence>
<reference evidence="2 3" key="1">
    <citation type="journal article" date="2018" name="Front. Plant Sci.">
        <title>Red Clover (Trifolium pratense) and Zigzag Clover (T. medium) - A Picture of Genomic Similarities and Differences.</title>
        <authorList>
            <person name="Dluhosova J."/>
            <person name="Istvanek J."/>
            <person name="Nedelnik J."/>
            <person name="Repkova J."/>
        </authorList>
    </citation>
    <scope>NUCLEOTIDE SEQUENCE [LARGE SCALE GENOMIC DNA]</scope>
    <source>
        <strain evidence="3">cv. 10/8</strain>
        <tissue evidence="2">Leaf</tissue>
    </source>
</reference>
<accession>A0A392N4G3</accession>
<evidence type="ECO:0000313" key="3">
    <source>
        <dbReference type="Proteomes" id="UP000265520"/>
    </source>
</evidence>